<sequence length="969" mass="112665">MRTINEEILSNCIYVDSLPKVNLSGKFIILKESYNTLAEDWLSFINFYIEHDIPNDSTNKKNILVKFKKSYELNSNHFIGASDKIAEIFGLKNDLQVISLAKSGNNYKYIAVTSYDTLVDLFYNSNSLLGNLVLLRTITDRFFLYQYSNKKLLYPITKAKEGVSRNYQYKHYIFNKDILFQFNDFKKYKNVATQNYYNNILIYLLSSMNIKNSDDIENSDLNSIEKYIKEHGIQESKQGDSYLYILNELRRMLILQGRTDIDAPIDRKSITFGIDKSDPTRFIKEVIDIKIYPNFEIIMLKMYHYLIYLKNDGLTAATIKGFAYHLKIFLKYLIIYHPHRRVDIELMEEIFNPLNKNGILNYIMTEQKSTSGAILAQIARFLRFAELLSPYILKNIPRTRKIKKISARKAMPKHMLRHILDIVVNRPPETNTKWDLSKANLDWWPHKNVYPIFPIMLLLHLLIPIRGAQIRNLCREKSFEFDEYGNVSTIIINTDKNTGRTYLQEIPNVWKELSILPSFLKWHKEYFPYLPAIDYNDDDNSRWEQIVPLIITPKVFKPINAHTHMNYLKKVLVQYQLEVNKKFESENSDNRIKIIWTKSLKTKMPNNVKELNECTDGFFSKLSAEYDIHSLRVTGATRYLEAGLGIALVMKLTGHSSPDMLLNVYNKLKLEEKRELLATAVNKIFLIDGENTVSNLQNFLLNEIPNNYDTSNTDDIDRMLNDNNLFSLNRKSSSESIGGTKIDKGTDIALTSHPSSWTPMIFGICPGTKCPDGRENRCSLCPYLITGKIFLDGVIHQTNLKLIQFYRLSKEVNEEENLKYENSGKGEQIQLLFEEISGWFEIINKIENNLYKNNLLPSNTSQIIGTQIAPPEISYLKTNYNAFQMGIEKDNHSLALLTIKAFNICKTNKIDEIDKVLENEKSIIEWLMSIYSDKKQRDLLSNFIEKINFTIFSILSIKNIINTLCSVNY</sequence>
<reference evidence="2 3" key="1">
    <citation type="submission" date="2014-01" db="EMBL/GenBank/DDBJ databases">
        <title>Development of a Comparative Genomic Fingerprinting Assay for High Resolution Genotyping of Arcobacter butzleri.</title>
        <authorList>
            <person name="Webb A.L."/>
            <person name="Inglis G.D."/>
            <person name="Kruczkiewicz P."/>
            <person name="Selinger L.B."/>
            <person name="Taboada E.N."/>
        </authorList>
    </citation>
    <scope>NUCLEOTIDE SEQUENCE [LARGE SCALE GENOMIC DNA]</scope>
    <source>
        <strain evidence="2 3">L351</strain>
    </source>
</reference>
<dbReference type="InterPro" id="IPR011010">
    <property type="entry name" value="DNA_brk_join_enz"/>
</dbReference>
<dbReference type="Gene3D" id="1.10.443.10">
    <property type="entry name" value="Intergrase catalytic core"/>
    <property type="match status" value="1"/>
</dbReference>
<keyword evidence="1" id="KW-0233">DNA recombination</keyword>
<dbReference type="AlphaFoldDB" id="A0A837J4F5"/>
<dbReference type="GO" id="GO:0003677">
    <property type="term" value="F:DNA binding"/>
    <property type="evidence" value="ECO:0007669"/>
    <property type="project" value="InterPro"/>
</dbReference>
<organism evidence="2 3">
    <name type="scientific">Aliarcobacter butzleri L351</name>
    <dbReference type="NCBI Taxonomy" id="1447259"/>
    <lineage>
        <taxon>Bacteria</taxon>
        <taxon>Pseudomonadati</taxon>
        <taxon>Campylobacterota</taxon>
        <taxon>Epsilonproteobacteria</taxon>
        <taxon>Campylobacterales</taxon>
        <taxon>Arcobacteraceae</taxon>
        <taxon>Aliarcobacter</taxon>
    </lineage>
</organism>
<dbReference type="EMBL" id="JAIS01000090">
    <property type="protein sequence ID" value="KLE00152.1"/>
    <property type="molecule type" value="Genomic_DNA"/>
</dbReference>
<evidence type="ECO:0000313" key="3">
    <source>
        <dbReference type="Proteomes" id="UP000035526"/>
    </source>
</evidence>
<name>A0A837J4F5_9BACT</name>
<dbReference type="GO" id="GO:0015074">
    <property type="term" value="P:DNA integration"/>
    <property type="evidence" value="ECO:0007669"/>
    <property type="project" value="InterPro"/>
</dbReference>
<dbReference type="InterPro" id="IPR013762">
    <property type="entry name" value="Integrase-like_cat_sf"/>
</dbReference>
<protein>
    <submittedName>
        <fullName evidence="2">Uncharacterized protein</fullName>
    </submittedName>
</protein>
<dbReference type="SUPFAM" id="SSF56349">
    <property type="entry name" value="DNA breaking-rejoining enzymes"/>
    <property type="match status" value="1"/>
</dbReference>
<accession>A0A837J4F5</accession>
<evidence type="ECO:0000313" key="2">
    <source>
        <dbReference type="EMBL" id="KLE00152.1"/>
    </source>
</evidence>
<proteinExistence type="predicted"/>
<comment type="caution">
    <text evidence="2">The sequence shown here is derived from an EMBL/GenBank/DDBJ whole genome shotgun (WGS) entry which is preliminary data.</text>
</comment>
<gene>
    <name evidence="2" type="ORF">AF76_08515</name>
</gene>
<evidence type="ECO:0000256" key="1">
    <source>
        <dbReference type="ARBA" id="ARBA00023172"/>
    </source>
</evidence>
<dbReference type="RefSeq" id="WP_046992019.1">
    <property type="nucleotide sequence ID" value="NZ_JAIS01000090.1"/>
</dbReference>
<dbReference type="Proteomes" id="UP000035526">
    <property type="component" value="Unassembled WGS sequence"/>
</dbReference>
<dbReference type="GO" id="GO:0006310">
    <property type="term" value="P:DNA recombination"/>
    <property type="evidence" value="ECO:0007669"/>
    <property type="project" value="UniProtKB-KW"/>
</dbReference>